<organism evidence="1 2">
    <name type="scientific">Petrolisthes manimaculis</name>
    <dbReference type="NCBI Taxonomy" id="1843537"/>
    <lineage>
        <taxon>Eukaryota</taxon>
        <taxon>Metazoa</taxon>
        <taxon>Ecdysozoa</taxon>
        <taxon>Arthropoda</taxon>
        <taxon>Crustacea</taxon>
        <taxon>Multicrustacea</taxon>
        <taxon>Malacostraca</taxon>
        <taxon>Eumalacostraca</taxon>
        <taxon>Eucarida</taxon>
        <taxon>Decapoda</taxon>
        <taxon>Pleocyemata</taxon>
        <taxon>Anomura</taxon>
        <taxon>Galatheoidea</taxon>
        <taxon>Porcellanidae</taxon>
        <taxon>Petrolisthes</taxon>
    </lineage>
</organism>
<proteinExistence type="predicted"/>
<evidence type="ECO:0000313" key="1">
    <source>
        <dbReference type="EMBL" id="KAK4326343.1"/>
    </source>
</evidence>
<keyword evidence="2" id="KW-1185">Reference proteome</keyword>
<comment type="caution">
    <text evidence="1">The sequence shown here is derived from an EMBL/GenBank/DDBJ whole genome shotgun (WGS) entry which is preliminary data.</text>
</comment>
<accession>A0AAE1UIS2</accession>
<sequence>MSDIERGMSSIDTGVVFLGPPTRCRSSKFPSSCHLVNHRYTVVRAIPSSLDICVGFEPPLHIPSIMPRCATFSLRLFMVKAVFQSGGACGVEAVIDVNACPTTSHDYAKVYTVWSTNQHSPGKSVHVYTCLSVRVSVLGDLPLTQGSYGLVAIIPQTPRSLYHVTSLPGRQAREQGENRACVSSSFYYCIETRTLNSDLCGA</sequence>
<protein>
    <submittedName>
        <fullName evidence="1">Uncharacterized protein</fullName>
    </submittedName>
</protein>
<reference evidence="1" key="1">
    <citation type="submission" date="2023-11" db="EMBL/GenBank/DDBJ databases">
        <title>Genome assemblies of two species of porcelain crab, Petrolisthes cinctipes and Petrolisthes manimaculis (Anomura: Porcellanidae).</title>
        <authorList>
            <person name="Angst P."/>
        </authorList>
    </citation>
    <scope>NUCLEOTIDE SEQUENCE</scope>
    <source>
        <strain evidence="1">PB745_02</strain>
        <tissue evidence="1">Gill</tissue>
    </source>
</reference>
<dbReference type="Proteomes" id="UP001292094">
    <property type="component" value="Unassembled WGS sequence"/>
</dbReference>
<evidence type="ECO:0000313" key="2">
    <source>
        <dbReference type="Proteomes" id="UP001292094"/>
    </source>
</evidence>
<dbReference type="EMBL" id="JAWZYT010000224">
    <property type="protein sequence ID" value="KAK4326343.1"/>
    <property type="molecule type" value="Genomic_DNA"/>
</dbReference>
<dbReference type="AlphaFoldDB" id="A0AAE1UIS2"/>
<name>A0AAE1UIS2_9EUCA</name>
<gene>
    <name evidence="1" type="ORF">Pmani_003137</name>
</gene>